<dbReference type="Proteomes" id="UP000429523">
    <property type="component" value="Unassembled WGS sequence"/>
</dbReference>
<reference evidence="5 6" key="1">
    <citation type="submission" date="2018-08" db="EMBL/GenBank/DDBJ databases">
        <title>Genomic investigation of the strawberry pathogen Phytophthora fragariae indicates pathogenicity is determined by transcriptional variation in three key races.</title>
        <authorList>
            <person name="Adams T.M."/>
            <person name="Armitage A.D."/>
            <person name="Sobczyk M.K."/>
            <person name="Bates H.J."/>
            <person name="Dunwell J.M."/>
            <person name="Nellist C.F."/>
            <person name="Harrison R.J."/>
        </authorList>
    </citation>
    <scope>NUCLEOTIDE SEQUENCE [LARGE SCALE GENOMIC DNA]</scope>
    <source>
        <strain evidence="4 6">NOV-27</strain>
        <strain evidence="3 7">NOV-5</strain>
        <strain evidence="2 5">NOV-9</strain>
    </source>
</reference>
<feature type="signal peptide" evidence="1">
    <location>
        <begin position="1"/>
        <end position="20"/>
    </location>
</feature>
<accession>A0A6A3X7N6</accession>
<dbReference type="Proteomes" id="UP000440732">
    <property type="component" value="Unassembled WGS sequence"/>
</dbReference>
<evidence type="ECO:0000313" key="5">
    <source>
        <dbReference type="Proteomes" id="UP000429523"/>
    </source>
</evidence>
<keyword evidence="1" id="KW-0732">Signal</keyword>
<gene>
    <name evidence="4" type="ORF">PF005_g17899</name>
    <name evidence="3" type="ORF">PF006_g18654</name>
    <name evidence="2" type="ORF">PF009_g20813</name>
</gene>
<evidence type="ECO:0000313" key="2">
    <source>
        <dbReference type="EMBL" id="KAE8929065.1"/>
    </source>
</evidence>
<dbReference type="Proteomes" id="UP000433483">
    <property type="component" value="Unassembled WGS sequence"/>
</dbReference>
<proteinExistence type="predicted"/>
<evidence type="ECO:0000256" key="1">
    <source>
        <dbReference type="SAM" id="SignalP"/>
    </source>
</evidence>
<evidence type="ECO:0008006" key="8">
    <source>
        <dbReference type="Google" id="ProtNLM"/>
    </source>
</evidence>
<name>A0A6A3X7N6_9STRA</name>
<protein>
    <recommendedName>
        <fullName evidence="8">Secreted protein</fullName>
    </recommendedName>
</protein>
<dbReference type="EMBL" id="QXGF01001581">
    <property type="protein sequence ID" value="KAE8929065.1"/>
    <property type="molecule type" value="Genomic_DNA"/>
</dbReference>
<comment type="caution">
    <text evidence="4">The sequence shown here is derived from an EMBL/GenBank/DDBJ whole genome shotgun (WGS) entry which is preliminary data.</text>
</comment>
<evidence type="ECO:0000313" key="7">
    <source>
        <dbReference type="Proteomes" id="UP000440732"/>
    </source>
</evidence>
<evidence type="ECO:0000313" key="3">
    <source>
        <dbReference type="EMBL" id="KAE9118188.1"/>
    </source>
</evidence>
<dbReference type="EMBL" id="QXGA01001470">
    <property type="protein sequence ID" value="KAE9118188.1"/>
    <property type="molecule type" value="Genomic_DNA"/>
</dbReference>
<feature type="chain" id="PRO_5036166594" description="Secreted protein" evidence="1">
    <location>
        <begin position="21"/>
        <end position="98"/>
    </location>
</feature>
<evidence type="ECO:0000313" key="6">
    <source>
        <dbReference type="Proteomes" id="UP000433483"/>
    </source>
</evidence>
<dbReference type="EMBL" id="QXGB01001262">
    <property type="protein sequence ID" value="KAE9193913.1"/>
    <property type="molecule type" value="Genomic_DNA"/>
</dbReference>
<evidence type="ECO:0000313" key="4">
    <source>
        <dbReference type="EMBL" id="KAE9193913.1"/>
    </source>
</evidence>
<keyword evidence="6" id="KW-1185">Reference proteome</keyword>
<organism evidence="4 6">
    <name type="scientific">Phytophthora fragariae</name>
    <dbReference type="NCBI Taxonomy" id="53985"/>
    <lineage>
        <taxon>Eukaryota</taxon>
        <taxon>Sar</taxon>
        <taxon>Stramenopiles</taxon>
        <taxon>Oomycota</taxon>
        <taxon>Peronosporomycetes</taxon>
        <taxon>Peronosporales</taxon>
        <taxon>Peronosporaceae</taxon>
        <taxon>Phytophthora</taxon>
    </lineage>
</organism>
<sequence length="98" mass="10780">MNAGAASFLSLICFVTSSWSNNFDSRTSIRSTLTGARTNTYFTTDVERGKRILALNSSFRAPLSISDKLRCVLLVSLSSQFSVSSNSYTSNKTRHVTE</sequence>
<dbReference type="AlphaFoldDB" id="A0A6A3X7N6"/>